<protein>
    <submittedName>
        <fullName evidence="3">ATPase family protein</fullName>
    </submittedName>
</protein>
<dbReference type="InterPro" id="IPR003959">
    <property type="entry name" value="ATPase_AAA_core"/>
</dbReference>
<evidence type="ECO:0000259" key="2">
    <source>
        <dbReference type="Pfam" id="PF00004"/>
    </source>
</evidence>
<reference evidence="3" key="1">
    <citation type="journal article" date="2019" name="MBio">
        <title>Virus Genomes from Deep Sea Sediments Expand the Ocean Megavirome and Support Independent Origins of Viral Gigantism.</title>
        <authorList>
            <person name="Backstrom D."/>
            <person name="Yutin N."/>
            <person name="Jorgensen S.L."/>
            <person name="Dharamshi J."/>
            <person name="Homa F."/>
            <person name="Zaremba-Niedwiedzka K."/>
            <person name="Spang A."/>
            <person name="Wolf Y.I."/>
            <person name="Koonin E.V."/>
            <person name="Ettema T.J."/>
        </authorList>
    </citation>
    <scope>NUCLEOTIDE SEQUENCE</scope>
</reference>
<dbReference type="Pfam" id="PF00004">
    <property type="entry name" value="AAA"/>
    <property type="match status" value="1"/>
</dbReference>
<dbReference type="PANTHER" id="PTHR43392">
    <property type="entry name" value="AAA-TYPE ATPASE FAMILY PROTEIN / ANKYRIN REPEAT FAMILY PROTEIN"/>
    <property type="match status" value="1"/>
</dbReference>
<dbReference type="GO" id="GO:0005524">
    <property type="term" value="F:ATP binding"/>
    <property type="evidence" value="ECO:0007669"/>
    <property type="project" value="InterPro"/>
</dbReference>
<feature type="transmembrane region" description="Helical" evidence="1">
    <location>
        <begin position="6"/>
        <end position="23"/>
    </location>
</feature>
<accession>A0A481YRQ1</accession>
<sequence>MNWISITFTLLTLLFLFYIYWSSKPKNIKKIEKNDIFDLDNFQFDNNMENLITDFDLLSDIDDSEIYIEEFSIEKSYKLFDSEKFQDRFKQSLLKSFDIKLEFYKKMLSNLKNLPNNSTNGINGLEVDTTQYKINRIKEIISNFEKLRKKYKSGKFNINKRFETVKSVLNTIVGRNDLKEIIINDIMLFCKNSKLFFKHYKNMVIYGNPGCGKSYTSEKISNIYSILGIFTEKFAKVSLDNFKNAWSGQSSKETIKTLYKLLEKAGFFDEAYSLNGHGYITDGTDVNNEIFTSMVDFLAEFEGKHILIIAGYPGLMKKWLKNNDGLDRRFPIGRRINLNNYSNMELFQIFMRKIKESENKIKFCNKSKNHIYKKLCNVIPELKNGASDIVSISDRFLNFIYTTPKIKWVNNKYSNNSKIINTFFKRLKLKNADFDDDYIKSDIIESDNVEDIL</sequence>
<proteinExistence type="predicted"/>
<keyword evidence="1" id="KW-1133">Transmembrane helix</keyword>
<dbReference type="PANTHER" id="PTHR43392:SF2">
    <property type="entry name" value="AAA-TYPE ATPASE FAMILY PROTEIN _ ANKYRIN REPEAT FAMILY PROTEIN"/>
    <property type="match status" value="1"/>
</dbReference>
<gene>
    <name evidence="3" type="ORF">LCDPAC02_03430</name>
</gene>
<dbReference type="EMBL" id="MK500304">
    <property type="protein sequence ID" value="QBK85144.1"/>
    <property type="molecule type" value="Genomic_DNA"/>
</dbReference>
<feature type="domain" description="ATPase AAA-type core" evidence="2">
    <location>
        <begin position="203"/>
        <end position="310"/>
    </location>
</feature>
<keyword evidence="1" id="KW-0472">Membrane</keyword>
<evidence type="ECO:0000313" key="3">
    <source>
        <dbReference type="EMBL" id="QBK85144.1"/>
    </source>
</evidence>
<name>A0A481YRQ1_9VIRU</name>
<keyword evidence="1" id="KW-0812">Transmembrane</keyword>
<dbReference type="Gene3D" id="3.40.50.300">
    <property type="entry name" value="P-loop containing nucleotide triphosphate hydrolases"/>
    <property type="match status" value="1"/>
</dbReference>
<organism evidence="3">
    <name type="scientific">Pithovirus LCDPAC02</name>
    <dbReference type="NCBI Taxonomy" id="2506601"/>
    <lineage>
        <taxon>Viruses</taxon>
        <taxon>Pithoviruses</taxon>
    </lineage>
</organism>
<dbReference type="GO" id="GO:0016887">
    <property type="term" value="F:ATP hydrolysis activity"/>
    <property type="evidence" value="ECO:0007669"/>
    <property type="project" value="InterPro"/>
</dbReference>
<evidence type="ECO:0000256" key="1">
    <source>
        <dbReference type="SAM" id="Phobius"/>
    </source>
</evidence>
<dbReference type="InterPro" id="IPR027417">
    <property type="entry name" value="P-loop_NTPase"/>
</dbReference>
<dbReference type="InterPro" id="IPR050773">
    <property type="entry name" value="CbxX/CfxQ_RuBisCO_ESX"/>
</dbReference>
<dbReference type="SUPFAM" id="SSF52540">
    <property type="entry name" value="P-loop containing nucleoside triphosphate hydrolases"/>
    <property type="match status" value="1"/>
</dbReference>